<dbReference type="GO" id="GO:0005975">
    <property type="term" value="P:carbohydrate metabolic process"/>
    <property type="evidence" value="ECO:0007669"/>
    <property type="project" value="UniProtKB-ARBA"/>
</dbReference>
<comment type="caution">
    <text evidence="2">The sequence shown here is derived from an EMBL/GenBank/DDBJ whole genome shotgun (WGS) entry which is preliminary data.</text>
</comment>
<reference evidence="2 3" key="1">
    <citation type="journal article" date="2013" name="Genome Announc.">
        <title>Draft Genome Sequence of Arcticibacter svalbardensis Strain MN12-7T, a Member of the Family Sphingobacteriaceae Isolated from an Arctic Soil Sample.</title>
        <authorList>
            <person name="Shivaji S."/>
            <person name="Ara S."/>
            <person name="Prasad S."/>
            <person name="Manasa B.P."/>
            <person name="Begum Z."/>
            <person name="Singh A."/>
            <person name="Kumar Pinnaka A."/>
        </authorList>
    </citation>
    <scope>NUCLEOTIDE SEQUENCE [LARGE SCALE GENOMIC DNA]</scope>
    <source>
        <strain evidence="2 3">MN12-7</strain>
    </source>
</reference>
<organism evidence="2 3">
    <name type="scientific">Arcticibacter svalbardensis MN12-7</name>
    <dbReference type="NCBI Taxonomy" id="1150600"/>
    <lineage>
        <taxon>Bacteria</taxon>
        <taxon>Pseudomonadati</taxon>
        <taxon>Bacteroidota</taxon>
        <taxon>Sphingobacteriia</taxon>
        <taxon>Sphingobacteriales</taxon>
        <taxon>Sphingobacteriaceae</taxon>
        <taxon>Arcticibacter</taxon>
    </lineage>
</organism>
<gene>
    <name evidence="2" type="ORF">ADIARSV_2268</name>
</gene>
<accession>R9GT23</accession>
<proteinExistence type="predicted"/>
<keyword evidence="1" id="KW-0378">Hydrolase</keyword>
<keyword evidence="3" id="KW-1185">Reference proteome</keyword>
<dbReference type="AlphaFoldDB" id="R9GT23"/>
<protein>
    <submittedName>
        <fullName evidence="2">Uncharacterized protein</fullName>
    </submittedName>
</protein>
<evidence type="ECO:0000313" key="3">
    <source>
        <dbReference type="Proteomes" id="UP000014174"/>
    </source>
</evidence>
<evidence type="ECO:0000313" key="2">
    <source>
        <dbReference type="EMBL" id="EOR94670.1"/>
    </source>
</evidence>
<dbReference type="OrthoDB" id="8727830at2"/>
<dbReference type="EMBL" id="AQPN01000079">
    <property type="protein sequence ID" value="EOR94670.1"/>
    <property type="molecule type" value="Genomic_DNA"/>
</dbReference>
<dbReference type="InterPro" id="IPR029018">
    <property type="entry name" value="Hex-like_dom2"/>
</dbReference>
<sequence length="61" mass="6580">MTGIKPALAINKQINSQYAVVIGTIGQSAAINQLIKDNIIQASKVKGKWEPFSIAVVNHTF</sequence>
<name>R9GT23_9SPHI</name>
<dbReference type="Proteomes" id="UP000014174">
    <property type="component" value="Unassembled WGS sequence"/>
</dbReference>
<evidence type="ECO:0000256" key="1">
    <source>
        <dbReference type="ARBA" id="ARBA00022801"/>
    </source>
</evidence>
<dbReference type="RefSeq" id="WP_016195502.1">
    <property type="nucleotide sequence ID" value="NZ_AQPN01000079.1"/>
</dbReference>
<dbReference type="STRING" id="1150600.ADIARSV_2268"/>
<dbReference type="Gene3D" id="3.30.379.10">
    <property type="entry name" value="Chitobiase/beta-hexosaminidase domain 2-like"/>
    <property type="match status" value="1"/>
</dbReference>
<dbReference type="GO" id="GO:0016787">
    <property type="term" value="F:hydrolase activity"/>
    <property type="evidence" value="ECO:0007669"/>
    <property type="project" value="UniProtKB-KW"/>
</dbReference>